<gene>
    <name evidence="1" type="ORF">PHAGE6E_143</name>
</gene>
<dbReference type="OrthoDB" id="34217at10239"/>
<dbReference type="GeneID" id="19685884"/>
<dbReference type="Proteomes" id="UP000026999">
    <property type="component" value="Segment"/>
</dbReference>
<reference evidence="1 2" key="1">
    <citation type="journal article" date="2014" name="Genome Announc.">
        <title>Complete Genome Sequence of a Staphylococcus epidermidis Bacteriophage Isolated from the Anterior Nares of Humans.</title>
        <authorList>
            <person name="Aswani V.H."/>
            <person name="Tremblay D.M."/>
            <person name="Moineau S."/>
            <person name="Shukla S.K."/>
        </authorList>
    </citation>
    <scope>NUCLEOTIDE SEQUENCE [LARGE SCALE GENOMIC DNA]</scope>
</reference>
<sequence length="99" mass="11677">MDKNLVDINLELSKGYAIDLNILSYKITIVKHDNETLGVFYKHVKIGELNSNNSIFYRFTFYGEDFGTRDFIYDKVTSIKQVLGIMLYHDFDIIDYDNY</sequence>
<dbReference type="RefSeq" id="YP_009042648.1">
    <property type="nucleotide sequence ID" value="NC_024355.1"/>
</dbReference>
<dbReference type="KEGG" id="vg:19685884"/>
<organism evidence="1 2">
    <name type="scientific">Staphylococcus phage 6ec</name>
    <dbReference type="NCBI Taxonomy" id="1500386"/>
    <lineage>
        <taxon>Viruses</taxon>
        <taxon>Duplodnaviria</taxon>
        <taxon>Heunggongvirae</taxon>
        <taxon>Uroviricota</taxon>
        <taxon>Caudoviricetes</taxon>
        <taxon>Sextaecvirus</taxon>
        <taxon>Sextaecvirus sextaec</taxon>
    </lineage>
</organism>
<name>A0A060AFM4_9CAUD</name>
<protein>
    <submittedName>
        <fullName evidence="1">Uncharacterized protein</fullName>
    </submittedName>
</protein>
<accession>A0A060AFM4</accession>
<proteinExistence type="predicted"/>
<dbReference type="EMBL" id="KJ804259">
    <property type="protein sequence ID" value="AIA64169.1"/>
    <property type="molecule type" value="Genomic_DNA"/>
</dbReference>
<evidence type="ECO:0000313" key="2">
    <source>
        <dbReference type="Proteomes" id="UP000026999"/>
    </source>
</evidence>
<keyword evidence="2" id="KW-1185">Reference proteome</keyword>
<evidence type="ECO:0000313" key="1">
    <source>
        <dbReference type="EMBL" id="AIA64169.1"/>
    </source>
</evidence>